<organism evidence="3 4">
    <name type="scientific">Pseudoatta argentina</name>
    <dbReference type="NCBI Taxonomy" id="621737"/>
    <lineage>
        <taxon>Eukaryota</taxon>
        <taxon>Metazoa</taxon>
        <taxon>Ecdysozoa</taxon>
        <taxon>Arthropoda</taxon>
        <taxon>Hexapoda</taxon>
        <taxon>Insecta</taxon>
        <taxon>Pterygota</taxon>
        <taxon>Neoptera</taxon>
        <taxon>Endopterygota</taxon>
        <taxon>Hymenoptera</taxon>
        <taxon>Apocrita</taxon>
        <taxon>Aculeata</taxon>
        <taxon>Formicoidea</taxon>
        <taxon>Formicidae</taxon>
        <taxon>Myrmicinae</taxon>
        <taxon>Pseudoatta</taxon>
    </lineage>
</organism>
<feature type="chain" id="PRO_5032377853" evidence="2">
    <location>
        <begin position="20"/>
        <end position="313"/>
    </location>
</feature>
<dbReference type="InterPro" id="IPR036397">
    <property type="entry name" value="RNaseH_sf"/>
</dbReference>
<dbReference type="PANTHER" id="PTHR46060:SF1">
    <property type="entry name" value="MARINER MOS1 TRANSPOSASE-LIKE PROTEIN"/>
    <property type="match status" value="1"/>
</dbReference>
<comment type="caution">
    <text evidence="3">The sequence shown here is derived from an EMBL/GenBank/DDBJ whole genome shotgun (WGS) entry which is preliminary data.</text>
</comment>
<evidence type="ECO:0000256" key="1">
    <source>
        <dbReference type="SAM" id="Phobius"/>
    </source>
</evidence>
<dbReference type="AlphaFoldDB" id="A0A836JTI8"/>
<keyword evidence="2" id="KW-0732">Signal</keyword>
<dbReference type="PANTHER" id="PTHR46060">
    <property type="entry name" value="MARINER MOS1 TRANSPOSASE-LIKE PROTEIN"/>
    <property type="match status" value="1"/>
</dbReference>
<sequence>MKWCVLVLVFAGLTRGDNAIDTNNIFNCPDLNAQDEIDLDKITGDRYRLQLMRLSRALKEKWSLYAQRHDKVILLHDNARPHVAKPVKTYLETLKWEVLPHPPYSPDIAPSDFHLFFYENISLQIMDKWYVVEVLQHKLDPIKPVKTNTIVSNDLCPIVKLRPFEHSSLKLWWSEESGDLEYTFRIPNINTKKGLWRNMYPQNGTLAERPDYKQFSGSVHVMKAVASDMVLTFCSRTPDHQLYSLLLSREHTLQKSDKRGVHNLLGRRGLKINGIRETCVNGGARSRGSAFDLVAWVILVGLFSSSVLFRSWQ</sequence>
<keyword evidence="4" id="KW-1185">Reference proteome</keyword>
<evidence type="ECO:0000313" key="4">
    <source>
        <dbReference type="Proteomes" id="UP000668214"/>
    </source>
</evidence>
<keyword evidence="1" id="KW-0812">Transmembrane</keyword>
<gene>
    <name evidence="3" type="ORF">G6Z78_0007799</name>
</gene>
<dbReference type="Gene3D" id="3.30.420.10">
    <property type="entry name" value="Ribonuclease H-like superfamily/Ribonuclease H"/>
    <property type="match status" value="1"/>
</dbReference>
<keyword evidence="1" id="KW-1133">Transmembrane helix</keyword>
<feature type="non-terminal residue" evidence="3">
    <location>
        <position position="1"/>
    </location>
</feature>
<keyword evidence="1" id="KW-0472">Membrane</keyword>
<feature type="non-terminal residue" evidence="3">
    <location>
        <position position="313"/>
    </location>
</feature>
<proteinExistence type="predicted"/>
<protein>
    <submittedName>
        <fullName evidence="3">MOS1T transposase</fullName>
    </submittedName>
</protein>
<feature type="transmembrane region" description="Helical" evidence="1">
    <location>
        <begin position="293"/>
        <end position="312"/>
    </location>
</feature>
<dbReference type="Proteomes" id="UP000668214">
    <property type="component" value="Unassembled WGS sequence"/>
</dbReference>
<dbReference type="InterPro" id="IPR052709">
    <property type="entry name" value="Transposase-MT_Hybrid"/>
</dbReference>
<feature type="signal peptide" evidence="2">
    <location>
        <begin position="1"/>
        <end position="19"/>
    </location>
</feature>
<reference evidence="3" key="1">
    <citation type="submission" date="2020-02" db="EMBL/GenBank/DDBJ databases">
        <title>Relaxed selection underlies rapid genomic changes in the transitions from sociality to social parasitism in ants.</title>
        <authorList>
            <person name="Bi X."/>
        </authorList>
    </citation>
    <scope>NUCLEOTIDE SEQUENCE</scope>
    <source>
        <strain evidence="3">BGI-DK2014c</strain>
        <tissue evidence="3">Whole body</tissue>
    </source>
</reference>
<dbReference type="EMBL" id="JAANIA010000279">
    <property type="protein sequence ID" value="KAG5325227.1"/>
    <property type="molecule type" value="Genomic_DNA"/>
</dbReference>
<dbReference type="GO" id="GO:0003676">
    <property type="term" value="F:nucleic acid binding"/>
    <property type="evidence" value="ECO:0007669"/>
    <property type="project" value="InterPro"/>
</dbReference>
<evidence type="ECO:0000313" key="3">
    <source>
        <dbReference type="EMBL" id="KAG5325227.1"/>
    </source>
</evidence>
<accession>A0A836JTI8</accession>
<evidence type="ECO:0000256" key="2">
    <source>
        <dbReference type="SAM" id="SignalP"/>
    </source>
</evidence>
<name>A0A836JTI8_9HYME</name>